<dbReference type="InterPro" id="IPR007820">
    <property type="entry name" value="AbrB_fam"/>
</dbReference>
<dbReference type="Pfam" id="PF05145">
    <property type="entry name" value="AbrB"/>
    <property type="match status" value="1"/>
</dbReference>
<keyword evidence="2" id="KW-1133">Transmembrane helix</keyword>
<evidence type="ECO:0000313" key="4">
    <source>
        <dbReference type="Proteomes" id="UP000321523"/>
    </source>
</evidence>
<dbReference type="PIRSF" id="PIRSF038991">
    <property type="entry name" value="Protein_AbrB"/>
    <property type="match status" value="1"/>
</dbReference>
<feature type="region of interest" description="Disordered" evidence="1">
    <location>
        <begin position="336"/>
        <end position="364"/>
    </location>
</feature>
<dbReference type="PANTHER" id="PTHR38457:SF1">
    <property type="entry name" value="REGULATOR ABRB-RELATED"/>
    <property type="match status" value="1"/>
</dbReference>
<feature type="compositionally biased region" description="Basic and acidic residues" evidence="1">
    <location>
        <begin position="349"/>
        <end position="364"/>
    </location>
</feature>
<dbReference type="OrthoDB" id="9809910at2"/>
<organism evidence="3 4">
    <name type="scientific">Skermanella aerolata</name>
    <dbReference type="NCBI Taxonomy" id="393310"/>
    <lineage>
        <taxon>Bacteria</taxon>
        <taxon>Pseudomonadati</taxon>
        <taxon>Pseudomonadota</taxon>
        <taxon>Alphaproteobacteria</taxon>
        <taxon>Rhodospirillales</taxon>
        <taxon>Azospirillaceae</taxon>
        <taxon>Skermanella</taxon>
    </lineage>
</organism>
<feature type="transmembrane region" description="Helical" evidence="2">
    <location>
        <begin position="82"/>
        <end position="104"/>
    </location>
</feature>
<feature type="transmembrane region" description="Helical" evidence="2">
    <location>
        <begin position="261"/>
        <end position="279"/>
    </location>
</feature>
<dbReference type="EMBL" id="BJYZ01000001">
    <property type="protein sequence ID" value="GEO36088.1"/>
    <property type="molecule type" value="Genomic_DNA"/>
</dbReference>
<protein>
    <submittedName>
        <fullName evidence="3">Membrane protein</fullName>
    </submittedName>
</protein>
<accession>A0A512DHZ6</accession>
<dbReference type="GO" id="GO:0016020">
    <property type="term" value="C:membrane"/>
    <property type="evidence" value="ECO:0007669"/>
    <property type="project" value="InterPro"/>
</dbReference>
<keyword evidence="2" id="KW-0472">Membrane</keyword>
<sequence>MIAFCLTVALGAIGGGIFALAGVPAAWLSGAMIAVAVAATAGFKVHVPDAFRTVVFVVLGTSIGSAVTPGTIAQLGAWPGSLGILAVAVIAMIGVSTTWLTRVWGWERATARYSSIPGALSQVLILALRSGADLPRIAFAQGLRLFVLVALLPWLLPGETVFVPPGDGSHLSLPETAVTLAGGYAAGLLLERIGVPGGALLGGMIVSTGLHATGMVEGRLPGPLLILGFVVTGCVIGVRFGNTSFSSMRTAFRGALESVGLALGVSAVFAYAAHILLALPFGQLWLAYAPGGVEAMTIMAFALGLDPAFVGAHHVVRLIVLNLIVPLWLYRAGPQSAAPGGQAAPHASKIPDRSRTPDRNRTKE</sequence>
<evidence type="ECO:0000313" key="3">
    <source>
        <dbReference type="EMBL" id="GEO36088.1"/>
    </source>
</evidence>
<feature type="transmembrane region" description="Helical" evidence="2">
    <location>
        <begin position="224"/>
        <end position="241"/>
    </location>
</feature>
<reference evidence="3 4" key="1">
    <citation type="submission" date="2019-07" db="EMBL/GenBank/DDBJ databases">
        <title>Whole genome shotgun sequence of Skermanella aerolata NBRC 106429.</title>
        <authorList>
            <person name="Hosoyama A."/>
            <person name="Uohara A."/>
            <person name="Ohji S."/>
            <person name="Ichikawa N."/>
        </authorList>
    </citation>
    <scope>NUCLEOTIDE SEQUENCE [LARGE SCALE GENOMIC DNA]</scope>
    <source>
        <strain evidence="3 4">NBRC 106429</strain>
    </source>
</reference>
<dbReference type="InterPro" id="IPR017516">
    <property type="entry name" value="AbrB_dup"/>
</dbReference>
<evidence type="ECO:0000256" key="2">
    <source>
        <dbReference type="SAM" id="Phobius"/>
    </source>
</evidence>
<feature type="transmembrane region" description="Helical" evidence="2">
    <location>
        <begin position="193"/>
        <end position="212"/>
    </location>
</feature>
<keyword evidence="2" id="KW-0812">Transmembrane</keyword>
<keyword evidence="4" id="KW-1185">Reference proteome</keyword>
<gene>
    <name evidence="3" type="ORF">SAE02_02360</name>
</gene>
<feature type="transmembrane region" description="Helical" evidence="2">
    <location>
        <begin position="54"/>
        <end position="75"/>
    </location>
</feature>
<dbReference type="Proteomes" id="UP000321523">
    <property type="component" value="Unassembled WGS sequence"/>
</dbReference>
<dbReference type="NCBIfam" id="TIGR03082">
    <property type="entry name" value="Gneg_AbrB_dup"/>
    <property type="match status" value="2"/>
</dbReference>
<evidence type="ECO:0000256" key="1">
    <source>
        <dbReference type="SAM" id="MobiDB-lite"/>
    </source>
</evidence>
<dbReference type="RefSeq" id="WP_052830775.1">
    <property type="nucleotide sequence ID" value="NZ_BJYZ01000001.1"/>
</dbReference>
<dbReference type="GO" id="GO:0010468">
    <property type="term" value="P:regulation of gene expression"/>
    <property type="evidence" value="ECO:0007669"/>
    <property type="project" value="InterPro"/>
</dbReference>
<proteinExistence type="predicted"/>
<comment type="caution">
    <text evidence="3">The sequence shown here is derived from an EMBL/GenBank/DDBJ whole genome shotgun (WGS) entry which is preliminary data.</text>
</comment>
<feature type="compositionally biased region" description="Low complexity" evidence="1">
    <location>
        <begin position="336"/>
        <end position="348"/>
    </location>
</feature>
<feature type="transmembrane region" description="Helical" evidence="2">
    <location>
        <begin position="311"/>
        <end position="330"/>
    </location>
</feature>
<dbReference type="AlphaFoldDB" id="A0A512DHZ6"/>
<name>A0A512DHZ6_9PROT</name>
<dbReference type="PANTHER" id="PTHR38457">
    <property type="entry name" value="REGULATOR ABRB-RELATED"/>
    <property type="match status" value="1"/>
</dbReference>